<dbReference type="RefSeq" id="WP_146622836.1">
    <property type="nucleotide sequence ID" value="NZ_BJCC01000017.1"/>
</dbReference>
<comment type="caution">
    <text evidence="5">The sequence shown here is derived from an EMBL/GenBank/DDBJ whole genome shotgun (WGS) entry which is preliminary data.</text>
</comment>
<dbReference type="Gene3D" id="3.40.1410.10">
    <property type="entry name" value="Chorismate lyase-like"/>
    <property type="match status" value="1"/>
</dbReference>
<dbReference type="Proteomes" id="UP000290567">
    <property type="component" value="Unassembled WGS sequence"/>
</dbReference>
<dbReference type="PROSITE" id="PS50949">
    <property type="entry name" value="HTH_GNTR"/>
    <property type="match status" value="1"/>
</dbReference>
<dbReference type="PANTHER" id="PTHR44846">
    <property type="entry name" value="MANNOSYL-D-GLYCERATE TRANSPORT/METABOLISM SYSTEM REPRESSOR MNGR-RELATED"/>
    <property type="match status" value="1"/>
</dbReference>
<evidence type="ECO:0000256" key="3">
    <source>
        <dbReference type="ARBA" id="ARBA00023163"/>
    </source>
</evidence>
<evidence type="ECO:0000313" key="5">
    <source>
        <dbReference type="EMBL" id="GCF94416.1"/>
    </source>
</evidence>
<dbReference type="SUPFAM" id="SSF46785">
    <property type="entry name" value="Winged helix' DNA-binding domain"/>
    <property type="match status" value="1"/>
</dbReference>
<dbReference type="InterPro" id="IPR011663">
    <property type="entry name" value="UTRA"/>
</dbReference>
<keyword evidence="1" id="KW-0805">Transcription regulation</keyword>
<feature type="domain" description="HTH gntR-type" evidence="4">
    <location>
        <begin position="10"/>
        <end position="78"/>
    </location>
</feature>
<name>A0A4P5P9Y0_9ENTE</name>
<gene>
    <name evidence="5" type="ORF">NRIC_23070</name>
</gene>
<dbReference type="CDD" id="cd07377">
    <property type="entry name" value="WHTH_GntR"/>
    <property type="match status" value="1"/>
</dbReference>
<dbReference type="GO" id="GO:0003700">
    <property type="term" value="F:DNA-binding transcription factor activity"/>
    <property type="evidence" value="ECO:0007669"/>
    <property type="project" value="InterPro"/>
</dbReference>
<dbReference type="SMART" id="SM00866">
    <property type="entry name" value="UTRA"/>
    <property type="match status" value="1"/>
</dbReference>
<dbReference type="AlphaFoldDB" id="A0A4P5P9Y0"/>
<evidence type="ECO:0000256" key="1">
    <source>
        <dbReference type="ARBA" id="ARBA00023015"/>
    </source>
</evidence>
<reference evidence="6" key="1">
    <citation type="submission" date="2019-02" db="EMBL/GenBank/DDBJ databases">
        <title>Draft genome sequence of Enterococcus sp. Gos25-1.</title>
        <authorList>
            <person name="Tanaka N."/>
            <person name="Shiwa Y."/>
            <person name="Fujita N."/>
        </authorList>
    </citation>
    <scope>NUCLEOTIDE SEQUENCE [LARGE SCALE GENOMIC DNA]</scope>
    <source>
        <strain evidence="6">Gos25-1</strain>
    </source>
</reference>
<dbReference type="InterPro" id="IPR000524">
    <property type="entry name" value="Tscrpt_reg_HTH_GntR"/>
</dbReference>
<dbReference type="OrthoDB" id="457376at2"/>
<protein>
    <submittedName>
        <fullName evidence="5">GntR family transcriptional regulator</fullName>
    </submittedName>
</protein>
<dbReference type="InterPro" id="IPR028978">
    <property type="entry name" value="Chorismate_lyase_/UTRA_dom_sf"/>
</dbReference>
<dbReference type="Gene3D" id="1.10.10.10">
    <property type="entry name" value="Winged helix-like DNA-binding domain superfamily/Winged helix DNA-binding domain"/>
    <property type="match status" value="1"/>
</dbReference>
<dbReference type="InterPro" id="IPR036388">
    <property type="entry name" value="WH-like_DNA-bd_sf"/>
</dbReference>
<evidence type="ECO:0000313" key="6">
    <source>
        <dbReference type="Proteomes" id="UP000290567"/>
    </source>
</evidence>
<dbReference type="SMART" id="SM00345">
    <property type="entry name" value="HTH_GNTR"/>
    <property type="match status" value="1"/>
</dbReference>
<dbReference type="GO" id="GO:0045892">
    <property type="term" value="P:negative regulation of DNA-templated transcription"/>
    <property type="evidence" value="ECO:0007669"/>
    <property type="project" value="TreeGrafter"/>
</dbReference>
<dbReference type="PANTHER" id="PTHR44846:SF1">
    <property type="entry name" value="MANNOSYL-D-GLYCERATE TRANSPORT_METABOLISM SYSTEM REPRESSOR MNGR-RELATED"/>
    <property type="match status" value="1"/>
</dbReference>
<dbReference type="FunFam" id="1.10.10.10:FF:000079">
    <property type="entry name" value="GntR family transcriptional regulator"/>
    <property type="match status" value="1"/>
</dbReference>
<proteinExistence type="predicted"/>
<evidence type="ECO:0000256" key="2">
    <source>
        <dbReference type="ARBA" id="ARBA00023125"/>
    </source>
</evidence>
<dbReference type="InterPro" id="IPR050679">
    <property type="entry name" value="Bact_HTH_transcr_reg"/>
</dbReference>
<keyword evidence="3" id="KW-0804">Transcription</keyword>
<accession>A0A4P5P9Y0</accession>
<organism evidence="5 6">
    <name type="scientific">Enterococcus florum</name>
    <dbReference type="NCBI Taxonomy" id="2480627"/>
    <lineage>
        <taxon>Bacteria</taxon>
        <taxon>Bacillati</taxon>
        <taxon>Bacillota</taxon>
        <taxon>Bacilli</taxon>
        <taxon>Lactobacillales</taxon>
        <taxon>Enterococcaceae</taxon>
        <taxon>Enterococcus</taxon>
    </lineage>
</organism>
<dbReference type="PRINTS" id="PR00035">
    <property type="entry name" value="HTHGNTR"/>
</dbReference>
<dbReference type="Pfam" id="PF00392">
    <property type="entry name" value="GntR"/>
    <property type="match status" value="1"/>
</dbReference>
<keyword evidence="2" id="KW-0238">DNA-binding</keyword>
<dbReference type="GO" id="GO:0003677">
    <property type="term" value="F:DNA binding"/>
    <property type="evidence" value="ECO:0007669"/>
    <property type="project" value="UniProtKB-KW"/>
</dbReference>
<keyword evidence="6" id="KW-1185">Reference proteome</keyword>
<dbReference type="EMBL" id="BJCC01000017">
    <property type="protein sequence ID" value="GCF94416.1"/>
    <property type="molecule type" value="Genomic_DNA"/>
</dbReference>
<dbReference type="SUPFAM" id="SSF64288">
    <property type="entry name" value="Chorismate lyase-like"/>
    <property type="match status" value="1"/>
</dbReference>
<dbReference type="InterPro" id="IPR036390">
    <property type="entry name" value="WH_DNA-bd_sf"/>
</dbReference>
<dbReference type="Pfam" id="PF07702">
    <property type="entry name" value="UTRA"/>
    <property type="match status" value="1"/>
</dbReference>
<sequence length="235" mass="26477">MDQKVVDTTKPLYIQIKEAILQQIKDKKLAPGDKLLSEAQFQKEFKVSRITVRKAIDELVTEGYVTRLQGKGSFVKRQNHDRQKTLSLTQVCQEQGKKLTSEVLSASKAAAPGNFADLFATDSLIEIQRMRKIDGVPIMLEKTFFPAAFDFLLAQDLTGSLYQILEDHQIEPDYKGLNQVAISQLTDEEAKLFNVQSGISVIHHTGTVYDAANQLVLASEELVRVDLPDLFKYYL</sequence>
<evidence type="ECO:0000259" key="4">
    <source>
        <dbReference type="PROSITE" id="PS50949"/>
    </source>
</evidence>